<comment type="subcellular location">
    <subcellularLocation>
        <location evidence="1">Nucleus</location>
    </subcellularLocation>
</comment>
<organism evidence="14 15">
    <name type="scientific">Hermetia illucens</name>
    <name type="common">Black soldier fly</name>
    <dbReference type="NCBI Taxonomy" id="343691"/>
    <lineage>
        <taxon>Eukaryota</taxon>
        <taxon>Metazoa</taxon>
        <taxon>Ecdysozoa</taxon>
        <taxon>Arthropoda</taxon>
        <taxon>Hexapoda</taxon>
        <taxon>Insecta</taxon>
        <taxon>Pterygota</taxon>
        <taxon>Neoptera</taxon>
        <taxon>Endopterygota</taxon>
        <taxon>Diptera</taxon>
        <taxon>Brachycera</taxon>
        <taxon>Stratiomyomorpha</taxon>
        <taxon>Stratiomyidae</taxon>
        <taxon>Hermetiinae</taxon>
        <taxon>Hermetia</taxon>
    </lineage>
</organism>
<dbReference type="SUPFAM" id="SSF56024">
    <property type="entry name" value="Phospholipase D/nuclease"/>
    <property type="match status" value="2"/>
</dbReference>
<evidence type="ECO:0000256" key="1">
    <source>
        <dbReference type="ARBA" id="ARBA00004123"/>
    </source>
</evidence>
<dbReference type="InterPro" id="IPR010347">
    <property type="entry name" value="Tdp1"/>
</dbReference>
<dbReference type="InterPro" id="IPR019406">
    <property type="entry name" value="APLF_PBZ"/>
</dbReference>
<dbReference type="GO" id="GO:0017005">
    <property type="term" value="F:3'-tyrosyl-DNA phosphodiesterase activity"/>
    <property type="evidence" value="ECO:0007669"/>
    <property type="project" value="TreeGrafter"/>
</dbReference>
<feature type="binding site" evidence="10">
    <location>
        <position position="479"/>
    </location>
    <ligand>
        <name>substrate</name>
    </ligand>
</feature>
<accession>A0A7R8V1S4</accession>
<dbReference type="OrthoDB" id="47785at2759"/>
<dbReference type="GO" id="GO:0004527">
    <property type="term" value="F:exonuclease activity"/>
    <property type="evidence" value="ECO:0007669"/>
    <property type="project" value="UniProtKB-KW"/>
</dbReference>
<evidence type="ECO:0000256" key="11">
    <source>
        <dbReference type="PIRSR" id="PIRSR610347-3"/>
    </source>
</evidence>
<keyword evidence="4" id="KW-0227">DNA damage</keyword>
<feature type="binding site" evidence="10">
    <location>
        <position position="250"/>
    </location>
    <ligand>
        <name>substrate</name>
    </ligand>
</feature>
<evidence type="ECO:0000256" key="3">
    <source>
        <dbReference type="ARBA" id="ARBA00022722"/>
    </source>
</evidence>
<sequence length="576" mass="65406">MQKGRRPCQYGEDCYQKSPGHFAEFSHAHLEKILGKGKDEGTKAYVIPCNLFLAKDVIMEQLLILEKLNLNDANRPRKVSDEDSIKQQPKENEDLSKQTSAEQNEARNPLPGPSASASTSVSSTDDSDTDDDHVAVVLPKGQIAKKLEEAAPYNFFLTTITDSKPTHNEPLSITLQEILDESLGELESSVQMSFIVDIRWLLKHYSLAGWSDTPLLLLHGDGDPQLQTISQKEPQVTAVEVRAISLHHTKMMLLGYKDGSMRVVVSTANLYWEDWHNRTQGLWISRTLKPLPENAATDNGESPTGFRNDLILYLIQYKISRLQPWIKRIRKTDFSSVNVFLVASIPGKFHETRQRDSWGHTRLGSLLSKHCPQIDETCPVIAQSSSMGNMGRTVQNWIYNDFVSSASRDMGRVGIRRLPPFQMIYPSLENVKNSHDGMLGADCLSYTKKNNEKQPWLKAYLYQWKAKGRHREHAMPHIKTYFRYSERGLHWFVLTSSNLSRSAWGAFYRQVRTGLELSIYNYEAGVLFLPKFVIGKDVFPLDKAKDGDPPFPMPHDLPPTPYAPEDIPFVIDFLSN</sequence>
<keyword evidence="3" id="KW-0540">Nuclease</keyword>
<dbReference type="PANTHER" id="PTHR12415">
    <property type="entry name" value="TYROSYL-DNA PHOSPHODIESTERASE 1"/>
    <property type="match status" value="1"/>
</dbReference>
<protein>
    <recommendedName>
        <fullName evidence="13">PBZ-type domain-containing protein</fullName>
    </recommendedName>
</protein>
<feature type="region of interest" description="Disordered" evidence="12">
    <location>
        <begin position="75"/>
        <end position="132"/>
    </location>
</feature>
<name>A0A7R8V1S4_HERIL</name>
<dbReference type="GO" id="GO:0005634">
    <property type="term" value="C:nucleus"/>
    <property type="evidence" value="ECO:0007669"/>
    <property type="project" value="UniProtKB-SubCell"/>
</dbReference>
<evidence type="ECO:0000313" key="14">
    <source>
        <dbReference type="EMBL" id="CAD7091211.1"/>
    </source>
</evidence>
<keyword evidence="6" id="KW-0269">Exonuclease</keyword>
<evidence type="ECO:0000256" key="2">
    <source>
        <dbReference type="ARBA" id="ARBA00010205"/>
    </source>
</evidence>
<dbReference type="Gene3D" id="3.30.870.10">
    <property type="entry name" value="Endonuclease Chain A"/>
    <property type="match status" value="2"/>
</dbReference>
<dbReference type="PANTHER" id="PTHR12415:SF0">
    <property type="entry name" value="TYROSYL-DNA PHOSPHODIESTERASE 1"/>
    <property type="match status" value="1"/>
</dbReference>
<proteinExistence type="inferred from homology"/>
<keyword evidence="8" id="KW-0539">Nucleus</keyword>
<dbReference type="GO" id="GO:0006281">
    <property type="term" value="P:DNA repair"/>
    <property type="evidence" value="ECO:0007669"/>
    <property type="project" value="UniProtKB-KW"/>
</dbReference>
<dbReference type="EMBL" id="LR899013">
    <property type="protein sequence ID" value="CAD7091211.1"/>
    <property type="molecule type" value="Genomic_DNA"/>
</dbReference>
<evidence type="ECO:0000313" key="15">
    <source>
        <dbReference type="Proteomes" id="UP000594454"/>
    </source>
</evidence>
<dbReference type="Proteomes" id="UP000594454">
    <property type="component" value="Chromosome 5"/>
</dbReference>
<evidence type="ECO:0000256" key="8">
    <source>
        <dbReference type="ARBA" id="ARBA00023242"/>
    </source>
</evidence>
<dbReference type="InParanoid" id="A0A7R8V1S4"/>
<feature type="active site" description="Proton donor/acceptor" evidence="9">
    <location>
        <position position="477"/>
    </location>
</feature>
<dbReference type="AlphaFoldDB" id="A0A7R8V1S4"/>
<dbReference type="FunCoup" id="A0A7R8V1S4">
    <property type="interactions" value="1500"/>
</dbReference>
<evidence type="ECO:0000256" key="4">
    <source>
        <dbReference type="ARBA" id="ARBA00022763"/>
    </source>
</evidence>
<evidence type="ECO:0000256" key="10">
    <source>
        <dbReference type="PIRSR" id="PIRSR610347-2"/>
    </source>
</evidence>
<gene>
    <name evidence="14" type="ORF">HERILL_LOCUS13637</name>
</gene>
<feature type="active site" description="Nucleophile" evidence="9">
    <location>
        <position position="248"/>
    </location>
</feature>
<evidence type="ECO:0000256" key="12">
    <source>
        <dbReference type="SAM" id="MobiDB-lite"/>
    </source>
</evidence>
<evidence type="ECO:0000256" key="9">
    <source>
        <dbReference type="PIRSR" id="PIRSR610347-1"/>
    </source>
</evidence>
<reference evidence="14 15" key="1">
    <citation type="submission" date="2020-11" db="EMBL/GenBank/DDBJ databases">
        <authorList>
            <person name="Wallbank WR R."/>
            <person name="Pardo Diaz C."/>
            <person name="Kozak K."/>
            <person name="Martin S."/>
            <person name="Jiggins C."/>
            <person name="Moest M."/>
            <person name="Warren A I."/>
            <person name="Generalovic N T."/>
            <person name="Byers J.R.P. K."/>
            <person name="Montejo-Kovacevich G."/>
            <person name="Yen C E."/>
        </authorList>
    </citation>
    <scope>NUCLEOTIDE SEQUENCE [LARGE SCALE GENOMIC DNA]</scope>
</reference>
<keyword evidence="7" id="KW-0234">DNA repair</keyword>
<feature type="site" description="Interaction with DNA" evidence="11">
    <location>
        <position position="500"/>
    </location>
</feature>
<dbReference type="GO" id="GO:0003697">
    <property type="term" value="F:single-stranded DNA binding"/>
    <property type="evidence" value="ECO:0007669"/>
    <property type="project" value="TreeGrafter"/>
</dbReference>
<feature type="compositionally biased region" description="Low complexity" evidence="12">
    <location>
        <begin position="114"/>
        <end position="124"/>
    </location>
</feature>
<evidence type="ECO:0000256" key="7">
    <source>
        <dbReference type="ARBA" id="ARBA00023204"/>
    </source>
</evidence>
<dbReference type="GO" id="GO:0003690">
    <property type="term" value="F:double-stranded DNA binding"/>
    <property type="evidence" value="ECO:0007669"/>
    <property type="project" value="TreeGrafter"/>
</dbReference>
<dbReference type="OMA" id="GHHHTKM"/>
<evidence type="ECO:0000259" key="13">
    <source>
        <dbReference type="Pfam" id="PF10283"/>
    </source>
</evidence>
<feature type="domain" description="PBZ-type" evidence="13">
    <location>
        <begin position="5"/>
        <end position="29"/>
    </location>
</feature>
<evidence type="ECO:0000256" key="6">
    <source>
        <dbReference type="ARBA" id="ARBA00022839"/>
    </source>
</evidence>
<evidence type="ECO:0000256" key="5">
    <source>
        <dbReference type="ARBA" id="ARBA00022801"/>
    </source>
</evidence>
<feature type="compositionally biased region" description="Basic and acidic residues" evidence="12">
    <location>
        <begin position="75"/>
        <end position="96"/>
    </location>
</feature>
<dbReference type="Pfam" id="PF10283">
    <property type="entry name" value="zf-CCHH"/>
    <property type="match status" value="1"/>
</dbReference>
<comment type="similarity">
    <text evidence="2">Belongs to the tyrosyl-DNA phosphodiesterase family.</text>
</comment>
<keyword evidence="5" id="KW-0378">Hydrolase</keyword>
<keyword evidence="15" id="KW-1185">Reference proteome</keyword>
<dbReference type="Pfam" id="PF06087">
    <property type="entry name" value="Tyr-DNA_phospho"/>
    <property type="match status" value="1"/>
</dbReference>